<evidence type="ECO:0000259" key="6">
    <source>
        <dbReference type="PROSITE" id="PS50011"/>
    </source>
</evidence>
<keyword evidence="8" id="KW-1185">Reference proteome</keyword>
<keyword evidence="4" id="KW-0723">Serine/threonine-protein kinase</keyword>
<evidence type="ECO:0000256" key="3">
    <source>
        <dbReference type="PROSITE-ProRule" id="PRU10141"/>
    </source>
</evidence>
<gene>
    <name evidence="7" type="ORF">CLF_108007</name>
</gene>
<dbReference type="InterPro" id="IPR011009">
    <property type="entry name" value="Kinase-like_dom_sf"/>
</dbReference>
<dbReference type="SUPFAM" id="SSF56112">
    <property type="entry name" value="Protein kinase-like (PK-like)"/>
    <property type="match status" value="1"/>
</dbReference>
<dbReference type="Gene3D" id="3.30.200.20">
    <property type="entry name" value="Phosphorylase Kinase, domain 1"/>
    <property type="match status" value="1"/>
</dbReference>
<evidence type="ECO:0000256" key="5">
    <source>
        <dbReference type="SAM" id="MobiDB-lite"/>
    </source>
</evidence>
<dbReference type="InterPro" id="IPR000719">
    <property type="entry name" value="Prot_kinase_dom"/>
</dbReference>
<dbReference type="SMART" id="SM00220">
    <property type="entry name" value="S_TKc"/>
    <property type="match status" value="1"/>
</dbReference>
<dbReference type="EMBL" id="DF143288">
    <property type="protein sequence ID" value="GAA52409.1"/>
    <property type="molecule type" value="Genomic_DNA"/>
</dbReference>
<keyword evidence="7" id="KW-0808">Transferase</keyword>
<dbReference type="FunFam" id="1.10.510.10:FF:000571">
    <property type="entry name" value="Maternal embryonic leucine zipper kinase"/>
    <property type="match status" value="1"/>
</dbReference>
<feature type="domain" description="Protein kinase" evidence="6">
    <location>
        <begin position="7"/>
        <end position="265"/>
    </location>
</feature>
<evidence type="ECO:0000256" key="4">
    <source>
        <dbReference type="RuleBase" id="RU000304"/>
    </source>
</evidence>
<dbReference type="Pfam" id="PF00069">
    <property type="entry name" value="Pkinase"/>
    <property type="match status" value="1"/>
</dbReference>
<dbReference type="Proteomes" id="UP000008909">
    <property type="component" value="Unassembled WGS sequence"/>
</dbReference>
<proteinExistence type="inferred from homology"/>
<evidence type="ECO:0000256" key="1">
    <source>
        <dbReference type="ARBA" id="ARBA00022741"/>
    </source>
</evidence>
<protein>
    <submittedName>
        <fullName evidence="7">Calcium/calmodulin-dependent protein kinase (CaM kinase) II</fullName>
    </submittedName>
</protein>
<dbReference type="GO" id="GO:0004674">
    <property type="term" value="F:protein serine/threonine kinase activity"/>
    <property type="evidence" value="ECO:0007669"/>
    <property type="project" value="UniProtKB-KW"/>
</dbReference>
<reference evidence="7" key="1">
    <citation type="journal article" date="2011" name="Genome Biol.">
        <title>The draft genome of the carcinogenic human liver fluke Clonorchis sinensis.</title>
        <authorList>
            <person name="Wang X."/>
            <person name="Chen W."/>
            <person name="Huang Y."/>
            <person name="Sun J."/>
            <person name="Men J."/>
            <person name="Liu H."/>
            <person name="Luo F."/>
            <person name="Guo L."/>
            <person name="Lv X."/>
            <person name="Deng C."/>
            <person name="Zhou C."/>
            <person name="Fan Y."/>
            <person name="Li X."/>
            <person name="Huang L."/>
            <person name="Hu Y."/>
            <person name="Liang C."/>
            <person name="Hu X."/>
            <person name="Xu J."/>
            <person name="Yu X."/>
        </authorList>
    </citation>
    <scope>NUCLEOTIDE SEQUENCE [LARGE SCALE GENOMIC DNA]</scope>
    <source>
        <strain evidence="7">Henan</strain>
    </source>
</reference>
<dbReference type="Gene3D" id="1.10.510.10">
    <property type="entry name" value="Transferase(Phosphotransferase) domain 1"/>
    <property type="match status" value="1"/>
</dbReference>
<evidence type="ECO:0000256" key="2">
    <source>
        <dbReference type="ARBA" id="ARBA00022840"/>
    </source>
</evidence>
<dbReference type="PROSITE" id="PS50011">
    <property type="entry name" value="PROTEIN_KINASE_DOM"/>
    <property type="match status" value="1"/>
</dbReference>
<dbReference type="GO" id="GO:0005524">
    <property type="term" value="F:ATP binding"/>
    <property type="evidence" value="ECO:0007669"/>
    <property type="project" value="UniProtKB-UniRule"/>
</dbReference>
<comment type="similarity">
    <text evidence="4">Belongs to the protein kinase superfamily.</text>
</comment>
<dbReference type="Gene3D" id="6.10.140.620">
    <property type="match status" value="1"/>
</dbReference>
<feature type="compositionally biased region" description="Polar residues" evidence="5">
    <location>
        <begin position="368"/>
        <end position="380"/>
    </location>
</feature>
<dbReference type="FunFam" id="3.30.200.20:FF:000051">
    <property type="entry name" value="Peripheral plasma membrane protein CASK isoform B"/>
    <property type="match status" value="1"/>
</dbReference>
<organism evidence="7 8">
    <name type="scientific">Clonorchis sinensis</name>
    <name type="common">Chinese liver fluke</name>
    <dbReference type="NCBI Taxonomy" id="79923"/>
    <lineage>
        <taxon>Eukaryota</taxon>
        <taxon>Metazoa</taxon>
        <taxon>Spiralia</taxon>
        <taxon>Lophotrochozoa</taxon>
        <taxon>Platyhelminthes</taxon>
        <taxon>Trematoda</taxon>
        <taxon>Digenea</taxon>
        <taxon>Opisthorchiida</taxon>
        <taxon>Opisthorchiata</taxon>
        <taxon>Opisthorchiidae</taxon>
        <taxon>Clonorchis</taxon>
    </lineage>
</organism>
<evidence type="ECO:0000313" key="7">
    <source>
        <dbReference type="EMBL" id="GAA52409.1"/>
    </source>
</evidence>
<keyword evidence="2 3" id="KW-0067">ATP-binding</keyword>
<dbReference type="PROSITE" id="PS00107">
    <property type="entry name" value="PROTEIN_KINASE_ATP"/>
    <property type="match status" value="1"/>
</dbReference>
<sequence length="475" mass="54457">MAKEQRYKLCEELGRGAFGIVCRCIQLSTGKEFAAKIIDTRRIPSKALQKVEREADICRSLKHENIVQLHDSFHTSGSFFMIFDLVVGGELFEDIVAREHYSESSASACIYLILDALAYCHRNGVIHRDLKPENLLLASRSRDAPVKIADFGLAVQTSDNQPRRHGLAGTYVYMAPEVIREMPYNNAVDVWSCGVILYLLLAGYPPFMDRDDDRLQRKILTTRHTYPPNEWSLITRAAKDLIDQMLQRDASRRISAAAALQHPWLRERVRVASNIHLREAVDHLKQFNARRKFKAAVVTTMLANRQLKAARRENDGTPPSPVASDTPYPRTNSYIPSPDRAFGARQPGFSRSSNDISVSDKPRDRWLPTSTSGERGNSDLTRIVRVDRQSSIEIVREPSEYSVDNVGYTTDRVVYPLRPAYEYDHYNGPDSDWTRNPTVKYYIEYTEPTYRYVQPARSMKVVYAVAPRRNRVFYW</sequence>
<evidence type="ECO:0000313" key="8">
    <source>
        <dbReference type="Proteomes" id="UP000008909"/>
    </source>
</evidence>
<keyword evidence="7" id="KW-0418">Kinase</keyword>
<feature type="binding site" evidence="3">
    <location>
        <position position="36"/>
    </location>
    <ligand>
        <name>ATP</name>
        <dbReference type="ChEBI" id="CHEBI:30616"/>
    </ligand>
</feature>
<dbReference type="AlphaFoldDB" id="G7YHH6"/>
<dbReference type="InterPro" id="IPR017441">
    <property type="entry name" value="Protein_kinase_ATP_BS"/>
</dbReference>
<accession>G7YHH6</accession>
<keyword evidence="1 3" id="KW-0547">Nucleotide-binding</keyword>
<name>G7YHH6_CLOSI</name>
<dbReference type="PROSITE" id="PS00108">
    <property type="entry name" value="PROTEIN_KINASE_ST"/>
    <property type="match status" value="1"/>
</dbReference>
<reference key="2">
    <citation type="submission" date="2011-10" db="EMBL/GenBank/DDBJ databases">
        <title>The genome and transcriptome sequence of Clonorchis sinensis provide insights into the carcinogenic liver fluke.</title>
        <authorList>
            <person name="Wang X."/>
            <person name="Huang Y."/>
            <person name="Chen W."/>
            <person name="Liu H."/>
            <person name="Guo L."/>
            <person name="Chen Y."/>
            <person name="Luo F."/>
            <person name="Zhou W."/>
            <person name="Sun J."/>
            <person name="Mao Q."/>
            <person name="Liang P."/>
            <person name="Zhou C."/>
            <person name="Tian Y."/>
            <person name="Men J."/>
            <person name="Lv X."/>
            <person name="Huang L."/>
            <person name="Zhou J."/>
            <person name="Hu Y."/>
            <person name="Li R."/>
            <person name="Zhang F."/>
            <person name="Lei H."/>
            <person name="Li X."/>
            <person name="Hu X."/>
            <person name="Liang C."/>
            <person name="Xu J."/>
            <person name="Wu Z."/>
            <person name="Yu X."/>
        </authorList>
    </citation>
    <scope>NUCLEOTIDE SEQUENCE</scope>
    <source>
        <strain>Henan</strain>
    </source>
</reference>
<dbReference type="InterPro" id="IPR008271">
    <property type="entry name" value="Ser/Thr_kinase_AS"/>
</dbReference>
<feature type="region of interest" description="Disordered" evidence="5">
    <location>
        <begin position="309"/>
        <end position="380"/>
    </location>
</feature>
<dbReference type="PANTHER" id="PTHR24347">
    <property type="entry name" value="SERINE/THREONINE-PROTEIN KINASE"/>
    <property type="match status" value="1"/>
</dbReference>